<reference evidence="1 2" key="1">
    <citation type="submission" date="2019-05" db="EMBL/GenBank/DDBJ databases">
        <title>Another draft genome of Portunus trituberculatus and its Hox gene families provides insights of decapod evolution.</title>
        <authorList>
            <person name="Jeong J.-H."/>
            <person name="Song I."/>
            <person name="Kim S."/>
            <person name="Choi T."/>
            <person name="Kim D."/>
            <person name="Ryu S."/>
            <person name="Kim W."/>
        </authorList>
    </citation>
    <scope>NUCLEOTIDE SEQUENCE [LARGE SCALE GENOMIC DNA]</scope>
    <source>
        <tissue evidence="1">Muscle</tissue>
    </source>
</reference>
<gene>
    <name evidence="1" type="ORF">E2C01_029230</name>
</gene>
<keyword evidence="2" id="KW-1185">Reference proteome</keyword>
<evidence type="ECO:0000313" key="1">
    <source>
        <dbReference type="EMBL" id="MPC35795.1"/>
    </source>
</evidence>
<comment type="caution">
    <text evidence="1">The sequence shown here is derived from an EMBL/GenBank/DDBJ whole genome shotgun (WGS) entry which is preliminary data.</text>
</comment>
<evidence type="ECO:0000313" key="2">
    <source>
        <dbReference type="Proteomes" id="UP000324222"/>
    </source>
</evidence>
<dbReference type="Proteomes" id="UP000324222">
    <property type="component" value="Unassembled WGS sequence"/>
</dbReference>
<organism evidence="1 2">
    <name type="scientific">Portunus trituberculatus</name>
    <name type="common">Swimming crab</name>
    <name type="synonym">Neptunus trituberculatus</name>
    <dbReference type="NCBI Taxonomy" id="210409"/>
    <lineage>
        <taxon>Eukaryota</taxon>
        <taxon>Metazoa</taxon>
        <taxon>Ecdysozoa</taxon>
        <taxon>Arthropoda</taxon>
        <taxon>Crustacea</taxon>
        <taxon>Multicrustacea</taxon>
        <taxon>Malacostraca</taxon>
        <taxon>Eumalacostraca</taxon>
        <taxon>Eucarida</taxon>
        <taxon>Decapoda</taxon>
        <taxon>Pleocyemata</taxon>
        <taxon>Brachyura</taxon>
        <taxon>Eubrachyura</taxon>
        <taxon>Portunoidea</taxon>
        <taxon>Portunidae</taxon>
        <taxon>Portuninae</taxon>
        <taxon>Portunus</taxon>
    </lineage>
</organism>
<protein>
    <submittedName>
        <fullName evidence="1">Uncharacterized protein</fullName>
    </submittedName>
</protein>
<dbReference type="EMBL" id="VSRR010003347">
    <property type="protein sequence ID" value="MPC35795.1"/>
    <property type="molecule type" value="Genomic_DNA"/>
</dbReference>
<dbReference type="AlphaFoldDB" id="A0A5B7EQX5"/>
<accession>A0A5B7EQX5</accession>
<sequence>MPVHIPSPAAFLRKTTFFCVVSSFSFRNLQWHQRGLLVMKIKNLVILQVLKSHSTPLVDSQELHQKKSYTDIFMDGDSSSGDLPPPPHPFPILF</sequence>
<name>A0A5B7EQX5_PORTR</name>
<proteinExistence type="predicted"/>